<feature type="compositionally biased region" description="Low complexity" evidence="1">
    <location>
        <begin position="393"/>
        <end position="405"/>
    </location>
</feature>
<dbReference type="OrthoDB" id="433955at2759"/>
<dbReference type="EMBL" id="KQ085942">
    <property type="protein sequence ID" value="KLO14564.1"/>
    <property type="molecule type" value="Genomic_DNA"/>
</dbReference>
<name>A0A0H2RRU3_9AGAM</name>
<dbReference type="InParanoid" id="A0A0H2RRU3"/>
<protein>
    <recommendedName>
        <fullName evidence="4">S-adenosyl-L-methionine-dependent methyltransferase</fullName>
    </recommendedName>
</protein>
<dbReference type="Proteomes" id="UP000053477">
    <property type="component" value="Unassembled WGS sequence"/>
</dbReference>
<evidence type="ECO:0000313" key="3">
    <source>
        <dbReference type="Proteomes" id="UP000053477"/>
    </source>
</evidence>
<feature type="region of interest" description="Disordered" evidence="1">
    <location>
        <begin position="391"/>
        <end position="410"/>
    </location>
</feature>
<dbReference type="PANTHER" id="PTHR14614:SF147">
    <property type="entry name" value="S-ADENOSYLMETHIONINE-DEPENDENT METHYLTRANSFERASE OF THE SEVEN BETA-STRAND FAMILY"/>
    <property type="match status" value="1"/>
</dbReference>
<dbReference type="InterPro" id="IPR029063">
    <property type="entry name" value="SAM-dependent_MTases_sf"/>
</dbReference>
<gene>
    <name evidence="2" type="ORF">SCHPADRAFT_903242</name>
</gene>
<reference evidence="2 3" key="1">
    <citation type="submission" date="2015-04" db="EMBL/GenBank/DDBJ databases">
        <title>Complete genome sequence of Schizopora paradoxa KUC8140, a cosmopolitan wood degrader in East Asia.</title>
        <authorList>
            <consortium name="DOE Joint Genome Institute"/>
            <person name="Min B."/>
            <person name="Park H."/>
            <person name="Jang Y."/>
            <person name="Kim J.-J."/>
            <person name="Kim K.H."/>
            <person name="Pangilinan J."/>
            <person name="Lipzen A."/>
            <person name="Riley R."/>
            <person name="Grigoriev I.V."/>
            <person name="Spatafora J.W."/>
            <person name="Choi I.-G."/>
        </authorList>
    </citation>
    <scope>NUCLEOTIDE SEQUENCE [LARGE SCALE GENOMIC DNA]</scope>
    <source>
        <strain evidence="2 3">KUC8140</strain>
    </source>
</reference>
<evidence type="ECO:0008006" key="4">
    <source>
        <dbReference type="Google" id="ProtNLM"/>
    </source>
</evidence>
<dbReference type="PANTHER" id="PTHR14614">
    <property type="entry name" value="HEPATOCELLULAR CARCINOMA-ASSOCIATED ANTIGEN"/>
    <property type="match status" value="1"/>
</dbReference>
<dbReference type="Pfam" id="PF10294">
    <property type="entry name" value="Methyltransf_16"/>
    <property type="match status" value="1"/>
</dbReference>
<dbReference type="SUPFAM" id="SSF53335">
    <property type="entry name" value="S-adenosyl-L-methionine-dependent methyltransferases"/>
    <property type="match status" value="1"/>
</dbReference>
<dbReference type="GO" id="GO:0008757">
    <property type="term" value="F:S-adenosylmethionine-dependent methyltransferase activity"/>
    <property type="evidence" value="ECO:0007669"/>
    <property type="project" value="UniProtKB-ARBA"/>
</dbReference>
<proteinExistence type="predicted"/>
<sequence>MDEILPQAPTSALPSIKELRFSSLARLQNAVDYLHLLYLPEVRGSQRRRKTRRKDIGLRPSCQTSTRASDIQSIRSDAFERAFSLRWLTALNKVLTENYGNLCDDSTQDVSDAIASSDDERQKLIDRAASLLASCSGASATGIISRCFKFSPLGDQNNSPISVLLTDVPLINADYGTVGAQTWGGACVLSEMLVEDPGSFGLVPPSEILQSQHTLRILELGSGTGLVGLSISKLFTQISTSSFAASDPEVVESLSSIRKVEIVLTDFHPVVLENLRRNVEANVASSNGQAGGSRLEVDVRVRRLDWEAVYRAGKGDSSGVNEGEGQGAADMKVDQRFDLIYGADIIYEEHHAVWIRACLEKLLARTPSAAFHLIIPLRSTHAEESSTIARTFPRSSSSTMSSNPSPDCPSDIEEQAASANDNSGRHLVVKSEEKIICDALPDNAAGKAAYDGADEVVYVYYKIGWEDLPSKRFLQ</sequence>
<dbReference type="STRING" id="27342.A0A0H2RRU3"/>
<evidence type="ECO:0000256" key="1">
    <source>
        <dbReference type="SAM" id="MobiDB-lite"/>
    </source>
</evidence>
<keyword evidence="3" id="KW-1185">Reference proteome</keyword>
<dbReference type="FunCoup" id="A0A0H2RRU3">
    <property type="interactions" value="30"/>
</dbReference>
<dbReference type="Gene3D" id="3.40.50.150">
    <property type="entry name" value="Vaccinia Virus protein VP39"/>
    <property type="match status" value="1"/>
</dbReference>
<dbReference type="InterPro" id="IPR019410">
    <property type="entry name" value="Methyltransf_16"/>
</dbReference>
<organism evidence="2 3">
    <name type="scientific">Schizopora paradoxa</name>
    <dbReference type="NCBI Taxonomy" id="27342"/>
    <lineage>
        <taxon>Eukaryota</taxon>
        <taxon>Fungi</taxon>
        <taxon>Dikarya</taxon>
        <taxon>Basidiomycota</taxon>
        <taxon>Agaricomycotina</taxon>
        <taxon>Agaricomycetes</taxon>
        <taxon>Hymenochaetales</taxon>
        <taxon>Schizoporaceae</taxon>
        <taxon>Schizopora</taxon>
    </lineage>
</organism>
<dbReference type="AlphaFoldDB" id="A0A0H2RRU3"/>
<evidence type="ECO:0000313" key="2">
    <source>
        <dbReference type="EMBL" id="KLO14564.1"/>
    </source>
</evidence>
<accession>A0A0H2RRU3</accession>